<evidence type="ECO:0000313" key="5">
    <source>
        <dbReference type="EMBL" id="KAH7947733.1"/>
    </source>
</evidence>
<dbReference type="GO" id="GO:0005737">
    <property type="term" value="C:cytoplasm"/>
    <property type="evidence" value="ECO:0007669"/>
    <property type="project" value="TreeGrafter"/>
</dbReference>
<dbReference type="GO" id="GO:0005634">
    <property type="term" value="C:nucleus"/>
    <property type="evidence" value="ECO:0007669"/>
    <property type="project" value="TreeGrafter"/>
</dbReference>
<dbReference type="Gene3D" id="4.10.60.10">
    <property type="entry name" value="Zinc finger, CCHC-type"/>
    <property type="match status" value="1"/>
</dbReference>
<name>A0A9D4PMH1_RHISA</name>
<dbReference type="PANTHER" id="PTHR24419:SF18">
    <property type="entry name" value="SERINE_THREONINE-PROTEIN KINASE HASPIN"/>
    <property type="match status" value="1"/>
</dbReference>
<dbReference type="GO" id="GO:0035556">
    <property type="term" value="P:intracellular signal transduction"/>
    <property type="evidence" value="ECO:0007669"/>
    <property type="project" value="TreeGrafter"/>
</dbReference>
<reference evidence="5" key="1">
    <citation type="journal article" date="2020" name="Cell">
        <title>Large-Scale Comparative Analyses of Tick Genomes Elucidate Their Genetic Diversity and Vector Capacities.</title>
        <authorList>
            <consortium name="Tick Genome and Microbiome Consortium (TIGMIC)"/>
            <person name="Jia N."/>
            <person name="Wang J."/>
            <person name="Shi W."/>
            <person name="Du L."/>
            <person name="Sun Y."/>
            <person name="Zhan W."/>
            <person name="Jiang J.F."/>
            <person name="Wang Q."/>
            <person name="Zhang B."/>
            <person name="Ji P."/>
            <person name="Bell-Sakyi L."/>
            <person name="Cui X.M."/>
            <person name="Yuan T.T."/>
            <person name="Jiang B.G."/>
            <person name="Yang W.F."/>
            <person name="Lam T.T."/>
            <person name="Chang Q.C."/>
            <person name="Ding S.J."/>
            <person name="Wang X.J."/>
            <person name="Zhu J.G."/>
            <person name="Ruan X.D."/>
            <person name="Zhao L."/>
            <person name="Wei J.T."/>
            <person name="Ye R.Z."/>
            <person name="Que T.C."/>
            <person name="Du C.H."/>
            <person name="Zhou Y.H."/>
            <person name="Cheng J.X."/>
            <person name="Dai P.F."/>
            <person name="Guo W.B."/>
            <person name="Han X.H."/>
            <person name="Huang E.J."/>
            <person name="Li L.F."/>
            <person name="Wei W."/>
            <person name="Gao Y.C."/>
            <person name="Liu J.Z."/>
            <person name="Shao H.Z."/>
            <person name="Wang X."/>
            <person name="Wang C.C."/>
            <person name="Yang T.C."/>
            <person name="Huo Q.B."/>
            <person name="Li W."/>
            <person name="Chen H.Y."/>
            <person name="Chen S.E."/>
            <person name="Zhou L.G."/>
            <person name="Ni X.B."/>
            <person name="Tian J.H."/>
            <person name="Sheng Y."/>
            <person name="Liu T."/>
            <person name="Pan Y.S."/>
            <person name="Xia L.Y."/>
            <person name="Li J."/>
            <person name="Zhao F."/>
            <person name="Cao W.C."/>
        </authorList>
    </citation>
    <scope>NUCLEOTIDE SEQUENCE</scope>
    <source>
        <strain evidence="5">Rsan-2018</strain>
    </source>
</reference>
<sequence>MDLKKILESAAKLGMSSEEAMSLYDREEKRLRDERAERREERREEEERDKRRIEREKEFFLWKQRTLEGGSEMSTAMLIALTLVTVCIAILLEKAARILLNTTTRLLLRQYYHHYHIETRANGTAVAVVHKDVTLKIHWVDFAVSNESIRHVLSEFGAVLEVSNDNWTVAGFEHATSTTRVVRMKLKKGVVLDDLPHLFKFGGGTVLLVAPGRAPLCLRCRMQGHIRRDCQTPRCGVCRAFGHESQDCARSYARVTKTALPTDDAQENLMDAEEAEKSAPGSNATGRDAKVQATDEKTADVPTQDRQDSTKAAEELTETGGRQDSQEIFEEAISDSAEIATAEANAEDTGATAGRGKRPRAESTERILKRPERLWHRVTGAKGKKYVLETRHLPRTRRPSLTGTLTAMLIALTLVAVCIAILLEKAARILLNTTTRLLLRQYYHHYHIETRANGTAVAVVHKDPELAPTSHSGLRRRYWPWSRSRNKLYPDIDTEFKDLFSACGQRPLENGDNIEKIAGGKNSEIFRVHAHTGDSVLKVLKLDNTPESRERLLHKIKIDSRLSDLRNGQMHFTTGFVELKSVKCVFDSYPEELIKARDKETESLQNNLENAPQLCSVLHQVARYLAVAEAALEFEHRALWLRRVFVKRHALAEVNTRFTIGGRSHVMLTRGVEVYIAGGASARLSDGDSPIFRAAENDFHDTVEPAVTSTNKNMEIIVRNDWRGFYPVTNLLWVHHATRELRRRYEHKFDGSTDVAWSKIGDWEEQLCEYTSLAEFVEKQCDDDCTLETGAPMP</sequence>
<dbReference type="PANTHER" id="PTHR24419">
    <property type="entry name" value="INTERLEUKIN-1 RECEPTOR-ASSOCIATED KINASE"/>
    <property type="match status" value="1"/>
</dbReference>
<feature type="transmembrane region" description="Helical" evidence="3">
    <location>
        <begin position="401"/>
        <end position="423"/>
    </location>
</feature>
<accession>A0A9D4PMH1</accession>
<dbReference type="AlphaFoldDB" id="A0A9D4PMH1"/>
<evidence type="ECO:0000256" key="2">
    <source>
        <dbReference type="SAM" id="MobiDB-lite"/>
    </source>
</evidence>
<protein>
    <recommendedName>
        <fullName evidence="4">CCHC-type domain-containing protein</fullName>
    </recommendedName>
</protein>
<dbReference type="Proteomes" id="UP000821837">
    <property type="component" value="Chromosome 6"/>
</dbReference>
<keyword evidence="6" id="KW-1185">Reference proteome</keyword>
<keyword evidence="1" id="KW-0863">Zinc-finger</keyword>
<dbReference type="GO" id="GO:0008270">
    <property type="term" value="F:zinc ion binding"/>
    <property type="evidence" value="ECO:0007669"/>
    <property type="project" value="UniProtKB-KW"/>
</dbReference>
<organism evidence="5 6">
    <name type="scientific">Rhipicephalus sanguineus</name>
    <name type="common">Brown dog tick</name>
    <name type="synonym">Ixodes sanguineus</name>
    <dbReference type="NCBI Taxonomy" id="34632"/>
    <lineage>
        <taxon>Eukaryota</taxon>
        <taxon>Metazoa</taxon>
        <taxon>Ecdysozoa</taxon>
        <taxon>Arthropoda</taxon>
        <taxon>Chelicerata</taxon>
        <taxon>Arachnida</taxon>
        <taxon>Acari</taxon>
        <taxon>Parasitiformes</taxon>
        <taxon>Ixodida</taxon>
        <taxon>Ixodoidea</taxon>
        <taxon>Ixodidae</taxon>
        <taxon>Rhipicephalinae</taxon>
        <taxon>Rhipicephalus</taxon>
        <taxon>Rhipicephalus</taxon>
    </lineage>
</organism>
<feature type="compositionally biased region" description="Basic and acidic residues" evidence="2">
    <location>
        <begin position="287"/>
        <end position="314"/>
    </location>
</feature>
<feature type="domain" description="CCHC-type" evidence="4">
    <location>
        <begin position="217"/>
        <end position="230"/>
    </location>
</feature>
<dbReference type="VEuPathDB" id="VectorBase:RSAN_038640"/>
<evidence type="ECO:0000259" key="4">
    <source>
        <dbReference type="PROSITE" id="PS50158"/>
    </source>
</evidence>
<dbReference type="GO" id="GO:0072354">
    <property type="term" value="F:histone H3T3 kinase activity"/>
    <property type="evidence" value="ECO:0007669"/>
    <property type="project" value="TreeGrafter"/>
</dbReference>
<dbReference type="Gene3D" id="1.10.510.10">
    <property type="entry name" value="Transferase(Phosphotransferase) domain 1"/>
    <property type="match status" value="1"/>
</dbReference>
<proteinExistence type="predicted"/>
<dbReference type="Pfam" id="PF12330">
    <property type="entry name" value="Haspin_kinase"/>
    <property type="match status" value="1"/>
</dbReference>
<feature type="region of interest" description="Disordered" evidence="2">
    <location>
        <begin position="29"/>
        <end position="49"/>
    </location>
</feature>
<dbReference type="GO" id="GO:0003676">
    <property type="term" value="F:nucleic acid binding"/>
    <property type="evidence" value="ECO:0007669"/>
    <property type="project" value="InterPro"/>
</dbReference>
<reference evidence="5" key="2">
    <citation type="submission" date="2021-09" db="EMBL/GenBank/DDBJ databases">
        <authorList>
            <person name="Jia N."/>
            <person name="Wang J."/>
            <person name="Shi W."/>
            <person name="Du L."/>
            <person name="Sun Y."/>
            <person name="Zhan W."/>
            <person name="Jiang J."/>
            <person name="Wang Q."/>
            <person name="Zhang B."/>
            <person name="Ji P."/>
            <person name="Sakyi L.B."/>
            <person name="Cui X."/>
            <person name="Yuan T."/>
            <person name="Jiang B."/>
            <person name="Yang W."/>
            <person name="Lam T.T.-Y."/>
            <person name="Chang Q."/>
            <person name="Ding S."/>
            <person name="Wang X."/>
            <person name="Zhu J."/>
            <person name="Ruan X."/>
            <person name="Zhao L."/>
            <person name="Wei J."/>
            <person name="Que T."/>
            <person name="Du C."/>
            <person name="Cheng J."/>
            <person name="Dai P."/>
            <person name="Han X."/>
            <person name="Huang E."/>
            <person name="Gao Y."/>
            <person name="Liu J."/>
            <person name="Shao H."/>
            <person name="Ye R."/>
            <person name="Li L."/>
            <person name="Wei W."/>
            <person name="Wang X."/>
            <person name="Wang C."/>
            <person name="Huo Q."/>
            <person name="Li W."/>
            <person name="Guo W."/>
            <person name="Chen H."/>
            <person name="Chen S."/>
            <person name="Zhou L."/>
            <person name="Zhou L."/>
            <person name="Ni X."/>
            <person name="Tian J."/>
            <person name="Zhou Y."/>
            <person name="Sheng Y."/>
            <person name="Liu T."/>
            <person name="Pan Y."/>
            <person name="Xia L."/>
            <person name="Li J."/>
            <person name="Zhao F."/>
            <person name="Cao W."/>
        </authorList>
    </citation>
    <scope>NUCLEOTIDE SEQUENCE</scope>
    <source>
        <strain evidence="5">Rsan-2018</strain>
        <tissue evidence="5">Larvae</tissue>
    </source>
</reference>
<dbReference type="VEuPathDB" id="VectorBase:RSAN_037927"/>
<dbReference type="GO" id="GO:0000278">
    <property type="term" value="P:mitotic cell cycle"/>
    <property type="evidence" value="ECO:0007669"/>
    <property type="project" value="TreeGrafter"/>
</dbReference>
<comment type="caution">
    <text evidence="5">The sequence shown here is derived from an EMBL/GenBank/DDBJ whole genome shotgun (WGS) entry which is preliminary data.</text>
</comment>
<feature type="region of interest" description="Disordered" evidence="2">
    <location>
        <begin position="343"/>
        <end position="367"/>
    </location>
</feature>
<dbReference type="PROSITE" id="PS50158">
    <property type="entry name" value="ZF_CCHC"/>
    <property type="match status" value="1"/>
</dbReference>
<evidence type="ECO:0000256" key="1">
    <source>
        <dbReference type="PROSITE-ProRule" id="PRU00047"/>
    </source>
</evidence>
<keyword evidence="3" id="KW-0812">Transmembrane</keyword>
<gene>
    <name evidence="5" type="ORF">HPB52_015414</name>
</gene>
<dbReference type="InterPro" id="IPR036875">
    <property type="entry name" value="Znf_CCHC_sf"/>
</dbReference>
<feature type="transmembrane region" description="Helical" evidence="3">
    <location>
        <begin position="73"/>
        <end position="92"/>
    </location>
</feature>
<dbReference type="InterPro" id="IPR001878">
    <property type="entry name" value="Znf_CCHC"/>
</dbReference>
<evidence type="ECO:0000256" key="3">
    <source>
        <dbReference type="SAM" id="Phobius"/>
    </source>
</evidence>
<evidence type="ECO:0000313" key="6">
    <source>
        <dbReference type="Proteomes" id="UP000821837"/>
    </source>
</evidence>
<dbReference type="EMBL" id="JABSTV010001252">
    <property type="protein sequence ID" value="KAH7947733.1"/>
    <property type="molecule type" value="Genomic_DNA"/>
</dbReference>
<keyword evidence="1" id="KW-0862">Zinc</keyword>
<keyword evidence="1" id="KW-0479">Metal-binding</keyword>
<dbReference type="SUPFAM" id="SSF57756">
    <property type="entry name" value="Retrovirus zinc finger-like domains"/>
    <property type="match status" value="1"/>
</dbReference>
<feature type="region of interest" description="Disordered" evidence="2">
    <location>
        <begin position="271"/>
        <end position="327"/>
    </location>
</feature>
<keyword evidence="3" id="KW-0472">Membrane</keyword>
<keyword evidence="3" id="KW-1133">Transmembrane helix</keyword>
<feature type="compositionally biased region" description="Basic and acidic residues" evidence="2">
    <location>
        <begin position="29"/>
        <end position="42"/>
    </location>
</feature>